<evidence type="ECO:0000313" key="11">
    <source>
        <dbReference type="Proteomes" id="UP000007304"/>
    </source>
</evidence>
<keyword evidence="4" id="KW-0805">Transcription regulation</keyword>
<dbReference type="GeneID" id="20312683"/>
<dbReference type="Pfam" id="PF00172">
    <property type="entry name" value="Zn_clus"/>
    <property type="match status" value="1"/>
</dbReference>
<accession>H6CAA8</accession>
<dbReference type="PROSITE" id="PS00463">
    <property type="entry name" value="ZN2_CY6_FUNGAL_1"/>
    <property type="match status" value="1"/>
</dbReference>
<dbReference type="CDD" id="cd12148">
    <property type="entry name" value="fungal_TF_MHR"/>
    <property type="match status" value="1"/>
</dbReference>
<dbReference type="eggNOG" id="ENOG502QTEH">
    <property type="taxonomic scope" value="Eukaryota"/>
</dbReference>
<feature type="compositionally biased region" description="Polar residues" evidence="8">
    <location>
        <begin position="120"/>
        <end position="132"/>
    </location>
</feature>
<dbReference type="Proteomes" id="UP000007304">
    <property type="component" value="Unassembled WGS sequence"/>
</dbReference>
<dbReference type="STRING" id="858893.H6CAA8"/>
<dbReference type="AlphaFoldDB" id="H6CAA8"/>
<dbReference type="GO" id="GO:0000981">
    <property type="term" value="F:DNA-binding transcription factor activity, RNA polymerase II-specific"/>
    <property type="evidence" value="ECO:0007669"/>
    <property type="project" value="InterPro"/>
</dbReference>
<dbReference type="InterPro" id="IPR036864">
    <property type="entry name" value="Zn2-C6_fun-type_DNA-bd_sf"/>
</dbReference>
<dbReference type="InterPro" id="IPR001138">
    <property type="entry name" value="Zn2Cys6_DnaBD"/>
</dbReference>
<keyword evidence="7" id="KW-0539">Nucleus</keyword>
<dbReference type="InterPro" id="IPR007219">
    <property type="entry name" value="XnlR_reg_dom"/>
</dbReference>
<evidence type="ECO:0000256" key="6">
    <source>
        <dbReference type="ARBA" id="ARBA00023163"/>
    </source>
</evidence>
<feature type="compositionally biased region" description="Polar residues" evidence="8">
    <location>
        <begin position="20"/>
        <end position="33"/>
    </location>
</feature>
<evidence type="ECO:0000256" key="4">
    <source>
        <dbReference type="ARBA" id="ARBA00023015"/>
    </source>
</evidence>
<feature type="domain" description="Zn(2)-C6 fungal-type" evidence="9">
    <location>
        <begin position="46"/>
        <end position="76"/>
    </location>
</feature>
<gene>
    <name evidence="10" type="ORF">HMPREF1120_08044</name>
</gene>
<keyword evidence="11" id="KW-1185">Reference proteome</keyword>
<dbReference type="HOGENOM" id="CLU_011881_1_0_1"/>
<reference evidence="10" key="1">
    <citation type="submission" date="2011-07" db="EMBL/GenBank/DDBJ databases">
        <title>The Genome Sequence of Exophiala (Wangiella) dermatitidis NIH/UT8656.</title>
        <authorList>
            <consortium name="The Broad Institute Genome Sequencing Platform"/>
            <person name="Cuomo C."/>
            <person name="Wang Z."/>
            <person name="Hunicke-Smith S."/>
            <person name="Szanislo P.J."/>
            <person name="Earl A."/>
            <person name="Young S.K."/>
            <person name="Zeng Q."/>
            <person name="Gargeya S."/>
            <person name="Fitzgerald M."/>
            <person name="Haas B."/>
            <person name="Abouelleil A."/>
            <person name="Alvarado L."/>
            <person name="Arachchi H.M."/>
            <person name="Berlin A."/>
            <person name="Brown A."/>
            <person name="Chapman S.B."/>
            <person name="Chen Z."/>
            <person name="Dunbar C."/>
            <person name="Freedman E."/>
            <person name="Gearin G."/>
            <person name="Gellesch M."/>
            <person name="Goldberg J."/>
            <person name="Griggs A."/>
            <person name="Gujja S."/>
            <person name="Heiman D."/>
            <person name="Howarth C."/>
            <person name="Larson L."/>
            <person name="Lui A."/>
            <person name="MacDonald P.J.P."/>
            <person name="Montmayeur A."/>
            <person name="Murphy C."/>
            <person name="Neiman D."/>
            <person name="Pearson M."/>
            <person name="Priest M."/>
            <person name="Roberts A."/>
            <person name="Saif S."/>
            <person name="Shea T."/>
            <person name="Shenoy N."/>
            <person name="Sisk P."/>
            <person name="Stolte C."/>
            <person name="Sykes S."/>
            <person name="Wortman J."/>
            <person name="Nusbaum C."/>
            <person name="Birren B."/>
        </authorList>
    </citation>
    <scope>NUCLEOTIDE SEQUENCE</scope>
    <source>
        <strain evidence="10">NIH/UT8656</strain>
    </source>
</reference>
<dbReference type="GO" id="GO:0043565">
    <property type="term" value="F:sequence-specific DNA binding"/>
    <property type="evidence" value="ECO:0007669"/>
    <property type="project" value="TreeGrafter"/>
</dbReference>
<name>H6CAA8_EXODN</name>
<dbReference type="PANTHER" id="PTHR47782:SF7">
    <property type="entry name" value="PROTEIN STB5"/>
    <property type="match status" value="1"/>
</dbReference>
<dbReference type="GO" id="GO:0005634">
    <property type="term" value="C:nucleus"/>
    <property type="evidence" value="ECO:0007669"/>
    <property type="project" value="UniProtKB-SubCell"/>
</dbReference>
<evidence type="ECO:0000256" key="7">
    <source>
        <dbReference type="ARBA" id="ARBA00023242"/>
    </source>
</evidence>
<dbReference type="Pfam" id="PF04082">
    <property type="entry name" value="Fungal_trans"/>
    <property type="match status" value="1"/>
</dbReference>
<evidence type="ECO:0000256" key="3">
    <source>
        <dbReference type="ARBA" id="ARBA00022833"/>
    </source>
</evidence>
<dbReference type="InterPro" id="IPR052202">
    <property type="entry name" value="Yeast_MetPath_Reg"/>
</dbReference>
<dbReference type="InParanoid" id="H6CAA8"/>
<evidence type="ECO:0000256" key="2">
    <source>
        <dbReference type="ARBA" id="ARBA00022723"/>
    </source>
</evidence>
<dbReference type="PROSITE" id="PS50048">
    <property type="entry name" value="ZN2_CY6_FUNGAL_2"/>
    <property type="match status" value="1"/>
</dbReference>
<dbReference type="PANTHER" id="PTHR47782">
    <property type="entry name" value="ZN(II)2CYS6 TRANSCRIPTION FACTOR (EUROFUNG)-RELATED"/>
    <property type="match status" value="1"/>
</dbReference>
<evidence type="ECO:0000256" key="1">
    <source>
        <dbReference type="ARBA" id="ARBA00004123"/>
    </source>
</evidence>
<keyword evidence="6" id="KW-0804">Transcription</keyword>
<organism evidence="10 11">
    <name type="scientific">Exophiala dermatitidis (strain ATCC 34100 / CBS 525.76 / NIH/UT8656)</name>
    <name type="common">Black yeast</name>
    <name type="synonym">Wangiella dermatitidis</name>
    <dbReference type="NCBI Taxonomy" id="858893"/>
    <lineage>
        <taxon>Eukaryota</taxon>
        <taxon>Fungi</taxon>
        <taxon>Dikarya</taxon>
        <taxon>Ascomycota</taxon>
        <taxon>Pezizomycotina</taxon>
        <taxon>Eurotiomycetes</taxon>
        <taxon>Chaetothyriomycetidae</taxon>
        <taxon>Chaetothyriales</taxon>
        <taxon>Herpotrichiellaceae</taxon>
        <taxon>Exophiala</taxon>
    </lineage>
</organism>
<dbReference type="GO" id="GO:0006351">
    <property type="term" value="P:DNA-templated transcription"/>
    <property type="evidence" value="ECO:0007669"/>
    <property type="project" value="InterPro"/>
</dbReference>
<dbReference type="FunCoup" id="H6CAA8">
    <property type="interactions" value="842"/>
</dbReference>
<protein>
    <recommendedName>
        <fullName evidence="9">Zn(2)-C6 fungal-type domain-containing protein</fullName>
    </recommendedName>
</protein>
<evidence type="ECO:0000259" key="9">
    <source>
        <dbReference type="PROSITE" id="PS50048"/>
    </source>
</evidence>
<sequence>MAYTTHRFRLPAPLDPKANDTGNGSATPASDGISDTSAHLKLGLAACNRCRRLKKRCSKQPPRCELCIHAGKRCSLSNADAPSTPRRGNSQPGREWPVRSTDGYGYPSPPDLSAMVSGPEVSQSTGTSTADESSSHHFQPGAVIAHETGQYLPVNADTLFVDDSQGGPGQRSQPHIWREIISHGTPSSDTGSMLAQPSFVEAGNDTGHMAQLHAYFRHVGRVYPFIDKSKLLRTAQALSGQDLRDSNDPEARILYLVRAIGRTTLERKSGEAPKETAGTEIPYADILQHCMMHENEQTVRILALLAIHSLFDPKGMPTISIVRILTQQAMTLGLTKTSTQEDALSPQDVELRHRLFWSIFVLDRMTAFSLGQPAGLVTSDTDVPFPTLTVSEFASPERANYAYMLQVSRHVIQLRTLESQILAQVHLRSRSDVSALAALDRAAIISRLRLEIANWYGNGCLISLPEEDNIPIHNSITWLNARYYHLLLILYYPCHFNSGASYVSKIEYFDFLRKHVQYNKVLLADGQLPLNAITLCRLMPVCLVLLYCYDLSTAEDILDSIHLLEAFPVAWSKAHHAARTMREYKSLISNSAGASTSSLPFSQQPADLRLSDHQTRLQCLKRDLVAVCRDLLGKSTCYQYVDWDIGPKSIEFSSHGVQSKDAIHSRSTATRPAMLQPSYVDLGFLY</sequence>
<feature type="region of interest" description="Disordered" evidence="8">
    <location>
        <begin position="77"/>
        <end position="136"/>
    </location>
</feature>
<dbReference type="RefSeq" id="XP_009160533.1">
    <property type="nucleotide sequence ID" value="XM_009162285.1"/>
</dbReference>
<feature type="region of interest" description="Disordered" evidence="8">
    <location>
        <begin position="1"/>
        <end position="33"/>
    </location>
</feature>
<evidence type="ECO:0000256" key="8">
    <source>
        <dbReference type="SAM" id="MobiDB-lite"/>
    </source>
</evidence>
<dbReference type="EMBL" id="JH226136">
    <property type="protein sequence ID" value="EHY60072.1"/>
    <property type="molecule type" value="Genomic_DNA"/>
</dbReference>
<dbReference type="CDD" id="cd00067">
    <property type="entry name" value="GAL4"/>
    <property type="match status" value="1"/>
</dbReference>
<dbReference type="OrthoDB" id="25921at2759"/>
<keyword evidence="3" id="KW-0862">Zinc</keyword>
<dbReference type="OMA" id="RTFPVCS"/>
<dbReference type="SMART" id="SM00906">
    <property type="entry name" value="Fungal_trans"/>
    <property type="match status" value="1"/>
</dbReference>
<comment type="subcellular location">
    <subcellularLocation>
        <location evidence="1">Nucleus</location>
    </subcellularLocation>
</comment>
<evidence type="ECO:0000313" key="10">
    <source>
        <dbReference type="EMBL" id="EHY60072.1"/>
    </source>
</evidence>
<proteinExistence type="predicted"/>
<evidence type="ECO:0000256" key="5">
    <source>
        <dbReference type="ARBA" id="ARBA00023125"/>
    </source>
</evidence>
<keyword evidence="2" id="KW-0479">Metal-binding</keyword>
<feature type="compositionally biased region" description="Polar residues" evidence="8">
    <location>
        <begin position="77"/>
        <end position="92"/>
    </location>
</feature>
<dbReference type="GO" id="GO:0008270">
    <property type="term" value="F:zinc ion binding"/>
    <property type="evidence" value="ECO:0007669"/>
    <property type="project" value="InterPro"/>
</dbReference>
<dbReference type="SUPFAM" id="SSF57701">
    <property type="entry name" value="Zn2/Cys6 DNA-binding domain"/>
    <property type="match status" value="1"/>
</dbReference>
<keyword evidence="5" id="KW-0238">DNA-binding</keyword>
<dbReference type="Gene3D" id="4.10.240.10">
    <property type="entry name" value="Zn(2)-C6 fungal-type DNA-binding domain"/>
    <property type="match status" value="1"/>
</dbReference>
<dbReference type="VEuPathDB" id="FungiDB:HMPREF1120_08044"/>
<dbReference type="GO" id="GO:0045944">
    <property type="term" value="P:positive regulation of transcription by RNA polymerase II"/>
    <property type="evidence" value="ECO:0007669"/>
    <property type="project" value="TreeGrafter"/>
</dbReference>
<dbReference type="SMART" id="SM00066">
    <property type="entry name" value="GAL4"/>
    <property type="match status" value="1"/>
</dbReference>